<feature type="domain" description="AMP-binding enzyme C-terminal" evidence="10">
    <location>
        <begin position="428"/>
        <end position="503"/>
    </location>
</feature>
<evidence type="ECO:0000256" key="6">
    <source>
        <dbReference type="ARBA" id="ARBA00076959"/>
    </source>
</evidence>
<dbReference type="EMBL" id="MVHL01000093">
    <property type="protein sequence ID" value="ORA42057.1"/>
    <property type="molecule type" value="Genomic_DNA"/>
</dbReference>
<reference evidence="11" key="2">
    <citation type="submission" date="2020-07" db="EMBL/GenBank/DDBJ databases">
        <authorList>
            <person name="Pettersson B.M.F."/>
            <person name="Behra P.R.K."/>
            <person name="Ramesh M."/>
            <person name="Das S."/>
            <person name="Dasgupta S."/>
            <person name="Kirsebom L.A."/>
        </authorList>
    </citation>
    <scope>NUCLEOTIDE SEQUENCE</scope>
    <source>
        <strain evidence="11">DSM 45439</strain>
    </source>
</reference>
<dbReference type="EC" id="6.2.1.3" evidence="3"/>
<dbReference type="AlphaFoldDB" id="A0AAW5SBJ8"/>
<dbReference type="Proteomes" id="UP001207588">
    <property type="component" value="Unassembled WGS sequence"/>
</dbReference>
<reference evidence="12 13" key="1">
    <citation type="submission" date="2017-02" db="EMBL/GenBank/DDBJ databases">
        <title>The new phylogeny of genus Mycobacterium.</title>
        <authorList>
            <person name="Tortoli E."/>
            <person name="Trovato A."/>
            <person name="Cirillo D.M."/>
        </authorList>
    </citation>
    <scope>NUCLEOTIDE SEQUENCE [LARGE SCALE GENOMIC DNA]</scope>
    <source>
        <strain evidence="12 13">DSM 45439</strain>
    </source>
</reference>
<gene>
    <name evidence="12" type="ORF">BST19_26525</name>
    <name evidence="11" type="ORF">H7I91_22940</name>
</gene>
<dbReference type="InterPro" id="IPR045851">
    <property type="entry name" value="AMP-bd_C_sf"/>
</dbReference>
<evidence type="ECO:0000256" key="5">
    <source>
        <dbReference type="ARBA" id="ARBA00069710"/>
    </source>
</evidence>
<dbReference type="EMBL" id="JACKTG010000079">
    <property type="protein sequence ID" value="MCV6992091.1"/>
    <property type="molecule type" value="Genomic_DNA"/>
</dbReference>
<evidence type="ECO:0000256" key="7">
    <source>
        <dbReference type="ARBA" id="ARBA00080667"/>
    </source>
</evidence>
<dbReference type="InterPro" id="IPR020845">
    <property type="entry name" value="AMP-binding_CS"/>
</dbReference>
<name>A0AAW5SBJ8_MYCBC</name>
<evidence type="ECO:0000259" key="9">
    <source>
        <dbReference type="Pfam" id="PF00501"/>
    </source>
</evidence>
<sequence length="522" mass="57269">MWGPMPDVLDRVCSYYRDSAAIIDADRSITYREMNQWRNQIAHGLIALGVGKGQRVGLLMPNVLEFIPCQQAIWATGAVLVQMATRASTSTWTSNLNSTEASTLIFHKKFESAIPEICRTAPSLRTLIRVGDIPKGQRVAPAADFAELVDHQPRTRPHVDIDPHDEAFILFTSGSTGEPKGVVNSHYTWGYYGISAGLDIADISFGEVFAHGAPLTHFSQAFVMPTFVRGGTNVMLPALDVATLLTNIERHRVTATAVVPTVIYLLLDDPHRTDFDLSSLKTIVYAGGPIAPERLRAALEAFGPIFIQTYAGTEQGFVSCLRKHEHRADDATWLARLASAGRPLVNVGIEIRDESGRRLEVGEAGEVCTRQLGQMQSYLDPARNAETLREGWIHTGDVARLDDDGFLYIVDRKRDMIVTGGFNVFPRQVEDVLTTHAAVAQAAVIGVPHEKWGEAVLAVVVTRSGAVIDEQQLIDHVKAELGSVSAPKTVVFVDDMPLNATGKVDKKSLREPYWQGRSRQVG</sequence>
<evidence type="ECO:0000256" key="4">
    <source>
        <dbReference type="ARBA" id="ARBA00036813"/>
    </source>
</evidence>
<dbReference type="Gene3D" id="3.40.50.12780">
    <property type="entry name" value="N-terminal domain of ligase-like"/>
    <property type="match status" value="1"/>
</dbReference>
<dbReference type="Pfam" id="PF00501">
    <property type="entry name" value="AMP-binding"/>
    <property type="match status" value="1"/>
</dbReference>
<dbReference type="PANTHER" id="PTHR43767:SF7">
    <property type="entry name" value="MEDIUM_LONG-CHAIN-FATTY-ACID--COA LIGASE FADD8"/>
    <property type="match status" value="1"/>
</dbReference>
<evidence type="ECO:0000313" key="11">
    <source>
        <dbReference type="EMBL" id="MCV6992091.1"/>
    </source>
</evidence>
<comment type="catalytic activity">
    <reaction evidence="4">
        <text>a long-chain fatty acid + ATP + CoA = a long-chain fatty acyl-CoA + AMP + diphosphate</text>
        <dbReference type="Rhea" id="RHEA:15421"/>
        <dbReference type="ChEBI" id="CHEBI:30616"/>
        <dbReference type="ChEBI" id="CHEBI:33019"/>
        <dbReference type="ChEBI" id="CHEBI:57287"/>
        <dbReference type="ChEBI" id="CHEBI:57560"/>
        <dbReference type="ChEBI" id="CHEBI:83139"/>
        <dbReference type="ChEBI" id="CHEBI:456215"/>
        <dbReference type="EC" id="6.2.1.3"/>
    </reaction>
</comment>
<evidence type="ECO:0000313" key="13">
    <source>
        <dbReference type="Proteomes" id="UP000192293"/>
    </source>
</evidence>
<protein>
    <recommendedName>
        <fullName evidence="5">Long-chain-fatty-acid--CoA ligase FadD13</fullName>
        <ecNumber evidence="3">6.2.1.3</ecNumber>
    </recommendedName>
    <alternativeName>
        <fullName evidence="6">Fatty acyl-CoA ligase</fullName>
    </alternativeName>
    <alternativeName>
        <fullName evidence="8">Fatty acyl-CoA synthetase</fullName>
    </alternativeName>
    <alternativeName>
        <fullName evidence="7">Very-long-chain fatty-acyl-CoA synthetase</fullName>
    </alternativeName>
</protein>
<dbReference type="SUPFAM" id="SSF56801">
    <property type="entry name" value="Acetyl-CoA synthetase-like"/>
    <property type="match status" value="1"/>
</dbReference>
<dbReference type="GO" id="GO:0004467">
    <property type="term" value="F:long-chain fatty acid-CoA ligase activity"/>
    <property type="evidence" value="ECO:0007669"/>
    <property type="project" value="UniProtKB-EC"/>
</dbReference>
<evidence type="ECO:0000256" key="8">
    <source>
        <dbReference type="ARBA" id="ARBA00083882"/>
    </source>
</evidence>
<dbReference type="PANTHER" id="PTHR43767">
    <property type="entry name" value="LONG-CHAIN-FATTY-ACID--COA LIGASE"/>
    <property type="match status" value="1"/>
</dbReference>
<keyword evidence="13" id="KW-1185">Reference proteome</keyword>
<dbReference type="InterPro" id="IPR025110">
    <property type="entry name" value="AMP-bd_C"/>
</dbReference>
<evidence type="ECO:0000256" key="2">
    <source>
        <dbReference type="ARBA" id="ARBA00022598"/>
    </source>
</evidence>
<evidence type="ECO:0000259" key="10">
    <source>
        <dbReference type="Pfam" id="PF13193"/>
    </source>
</evidence>
<dbReference type="RefSeq" id="WP_063967106.1">
    <property type="nucleotide sequence ID" value="NZ_JACKTG010000079.1"/>
</dbReference>
<comment type="caution">
    <text evidence="11">The sequence shown here is derived from an EMBL/GenBank/DDBJ whole genome shotgun (WGS) entry which is preliminary data.</text>
</comment>
<dbReference type="Proteomes" id="UP000192293">
    <property type="component" value="Unassembled WGS sequence"/>
</dbReference>
<comment type="similarity">
    <text evidence="1">Belongs to the ATP-dependent AMP-binding enzyme family.</text>
</comment>
<evidence type="ECO:0000313" key="14">
    <source>
        <dbReference type="Proteomes" id="UP001207588"/>
    </source>
</evidence>
<organism evidence="11 14">
    <name type="scientific">Mycobacterium bouchedurhonense</name>
    <dbReference type="NCBI Taxonomy" id="701041"/>
    <lineage>
        <taxon>Bacteria</taxon>
        <taxon>Bacillati</taxon>
        <taxon>Actinomycetota</taxon>
        <taxon>Actinomycetes</taxon>
        <taxon>Mycobacteriales</taxon>
        <taxon>Mycobacteriaceae</taxon>
        <taxon>Mycobacterium</taxon>
        <taxon>Mycobacterium avium complex (MAC)</taxon>
    </lineage>
</organism>
<accession>A0AAW5SBJ8</accession>
<evidence type="ECO:0000313" key="12">
    <source>
        <dbReference type="EMBL" id="ORA42057.1"/>
    </source>
</evidence>
<proteinExistence type="inferred from homology"/>
<evidence type="ECO:0000256" key="3">
    <source>
        <dbReference type="ARBA" id="ARBA00026121"/>
    </source>
</evidence>
<dbReference type="FunFam" id="3.30.300.30:FF:000008">
    <property type="entry name" value="2,3-dihydroxybenzoate-AMP ligase"/>
    <property type="match status" value="1"/>
</dbReference>
<dbReference type="InterPro" id="IPR050237">
    <property type="entry name" value="ATP-dep_AMP-bd_enzyme"/>
</dbReference>
<dbReference type="Pfam" id="PF13193">
    <property type="entry name" value="AMP-binding_C"/>
    <property type="match status" value="1"/>
</dbReference>
<evidence type="ECO:0000256" key="1">
    <source>
        <dbReference type="ARBA" id="ARBA00006432"/>
    </source>
</evidence>
<dbReference type="InterPro" id="IPR042099">
    <property type="entry name" value="ANL_N_sf"/>
</dbReference>
<feature type="domain" description="AMP-dependent synthetase/ligase" evidence="9">
    <location>
        <begin position="10"/>
        <end position="379"/>
    </location>
</feature>
<reference evidence="11" key="3">
    <citation type="journal article" date="2022" name="BMC Genomics">
        <title>Comparative genome analysis of mycobacteria focusing on tRNA and non-coding RNA.</title>
        <authorList>
            <person name="Behra P.R.K."/>
            <person name="Pettersson B.M.F."/>
            <person name="Ramesh M."/>
            <person name="Das S."/>
            <person name="Dasgupta S."/>
            <person name="Kirsebom L.A."/>
        </authorList>
    </citation>
    <scope>NUCLEOTIDE SEQUENCE</scope>
    <source>
        <strain evidence="11">DSM 45439</strain>
    </source>
</reference>
<dbReference type="PROSITE" id="PS00455">
    <property type="entry name" value="AMP_BINDING"/>
    <property type="match status" value="1"/>
</dbReference>
<dbReference type="InterPro" id="IPR000873">
    <property type="entry name" value="AMP-dep_synth/lig_dom"/>
</dbReference>
<keyword evidence="2 12" id="KW-0436">Ligase</keyword>
<dbReference type="Gene3D" id="3.30.300.30">
    <property type="match status" value="1"/>
</dbReference>